<dbReference type="Proteomes" id="UP000245207">
    <property type="component" value="Unassembled WGS sequence"/>
</dbReference>
<dbReference type="EMBL" id="PKPP01006360">
    <property type="protein sequence ID" value="PWA56760.1"/>
    <property type="molecule type" value="Genomic_DNA"/>
</dbReference>
<dbReference type="Pfam" id="PF03478">
    <property type="entry name" value="Beta-prop_KIB1-4"/>
    <property type="match status" value="2"/>
</dbReference>
<evidence type="ECO:0000313" key="3">
    <source>
        <dbReference type="EMBL" id="PWA56760.1"/>
    </source>
</evidence>
<keyword evidence="4" id="KW-1185">Reference proteome</keyword>
<accession>A0A2U1M6A3</accession>
<protein>
    <recommendedName>
        <fullName evidence="2">KIB1-4 beta-propeller domain-containing protein</fullName>
    </recommendedName>
</protein>
<reference evidence="3 4" key="1">
    <citation type="journal article" date="2018" name="Mol. Plant">
        <title>The genome of Artemisia annua provides insight into the evolution of Asteraceae family and artemisinin biosynthesis.</title>
        <authorList>
            <person name="Shen Q."/>
            <person name="Zhang L."/>
            <person name="Liao Z."/>
            <person name="Wang S."/>
            <person name="Yan T."/>
            <person name="Shi P."/>
            <person name="Liu M."/>
            <person name="Fu X."/>
            <person name="Pan Q."/>
            <person name="Wang Y."/>
            <person name="Lv Z."/>
            <person name="Lu X."/>
            <person name="Zhang F."/>
            <person name="Jiang W."/>
            <person name="Ma Y."/>
            <person name="Chen M."/>
            <person name="Hao X."/>
            <person name="Li L."/>
            <person name="Tang Y."/>
            <person name="Lv G."/>
            <person name="Zhou Y."/>
            <person name="Sun X."/>
            <person name="Brodelius P.E."/>
            <person name="Rose J.K.C."/>
            <person name="Tang K."/>
        </authorList>
    </citation>
    <scope>NUCLEOTIDE SEQUENCE [LARGE SCALE GENOMIC DNA]</scope>
    <source>
        <strain evidence="4">cv. Huhao1</strain>
        <tissue evidence="3">Leaf</tissue>
    </source>
</reference>
<evidence type="ECO:0000259" key="2">
    <source>
        <dbReference type="Pfam" id="PF03478"/>
    </source>
</evidence>
<dbReference type="OrthoDB" id="1263126at2759"/>
<evidence type="ECO:0000313" key="4">
    <source>
        <dbReference type="Proteomes" id="UP000245207"/>
    </source>
</evidence>
<organism evidence="3 4">
    <name type="scientific">Artemisia annua</name>
    <name type="common">Sweet wormwood</name>
    <dbReference type="NCBI Taxonomy" id="35608"/>
    <lineage>
        <taxon>Eukaryota</taxon>
        <taxon>Viridiplantae</taxon>
        <taxon>Streptophyta</taxon>
        <taxon>Embryophyta</taxon>
        <taxon>Tracheophyta</taxon>
        <taxon>Spermatophyta</taxon>
        <taxon>Magnoliopsida</taxon>
        <taxon>eudicotyledons</taxon>
        <taxon>Gunneridae</taxon>
        <taxon>Pentapetalae</taxon>
        <taxon>asterids</taxon>
        <taxon>campanulids</taxon>
        <taxon>Asterales</taxon>
        <taxon>Asteraceae</taxon>
        <taxon>Asteroideae</taxon>
        <taxon>Anthemideae</taxon>
        <taxon>Artemisiinae</taxon>
        <taxon>Artemisia</taxon>
    </lineage>
</organism>
<name>A0A2U1M6A3_ARTAN</name>
<feature type="compositionally biased region" description="Acidic residues" evidence="1">
    <location>
        <begin position="285"/>
        <end position="302"/>
    </location>
</feature>
<proteinExistence type="predicted"/>
<gene>
    <name evidence="3" type="ORF">CTI12_AA414480</name>
</gene>
<dbReference type="AlphaFoldDB" id="A0A2U1M6A3"/>
<comment type="caution">
    <text evidence="3">The sequence shown here is derived from an EMBL/GenBank/DDBJ whole genome shotgun (WGS) entry which is preliminary data.</text>
</comment>
<evidence type="ECO:0000256" key="1">
    <source>
        <dbReference type="SAM" id="MobiDB-lite"/>
    </source>
</evidence>
<feature type="domain" description="KIB1-4 beta-propeller" evidence="2">
    <location>
        <begin position="44"/>
        <end position="265"/>
    </location>
</feature>
<dbReference type="InterPro" id="IPR005174">
    <property type="entry name" value="KIB1-4_b-propeller"/>
</dbReference>
<feature type="region of interest" description="Disordered" evidence="1">
    <location>
        <begin position="283"/>
        <end position="312"/>
    </location>
</feature>
<sequence length="802" mass="92859">MEQISSDRFPPLSSKYPWLIAQNIQDDEKQDQFFFCTIDNELPHYRCRIPELLGKRIRGFFHGWVILSNHPYNNIWSLWNHVTSKIISLPTLVLEDGEYESIHQCCLSAPPVDPSSILLLTTTNKSTFLFCPVDSKREDFRWTEMSYAQQLKRLTSNGKLLVSLTCCNGKVYALSTDGTFEDFVIHLDIVVKYNEVVINLMLFSICPSGPVDSYRTERDIQYLKGSSTELFYIEMTFWEETEHTENKPSDVYLYKADTTCINWEERELCFKDWDITNKNIRCDDSSSEDSSSEDSSSEDPSSEDSNTRSDDLDRGSEIWKTYYKKKMDMSIEVWKVIDDLKDGIFYMDLARDYSVFYSPVVASELGGYLHIRGEMGKTIYSYNVKDNTISLSCIPSPMLPTSHVSMWECRLEDDHEEAKCIVDYKEKMENNNHIFLRSGSNSGIEFKNSHLLNIPFDLLKMIMELCVGVEYMNFRATCKQCLLAAPLIKWSNETSLRRLQTHSPVSPWLMVVDTRRGIITFTDPLLGDNYYLKNSKVLCDEHDRLCYSRFGWLLFWKGDLNSLVFFNPLTNDLRDLPLTLHDLESLCFSAPPTSLDCMVVGFTTECVYILHVNQDETWRELRSGTDPLPPVCFSDFYGRNVYISCERGELCVINNIGEKGHSWGPVEAEAPKGSSRSTKQYFITNCDQHTLLVTVGEFGEAVEVFKLNDSEEKWEKIDSLGKHTVYICGTAWFCIEAKEPKMENKIFFPRLHTKNKRVVFYSLDTCRYHTFDAQNFPKERLEDSFGTTHHLSLNVWIEPSWS</sequence>
<dbReference type="PANTHER" id="PTHR33127:SF5">
    <property type="entry name" value="TRANSMEMBRANE PROTEIN"/>
    <property type="match status" value="1"/>
</dbReference>
<dbReference type="PANTHER" id="PTHR33127">
    <property type="entry name" value="TRANSMEMBRANE PROTEIN"/>
    <property type="match status" value="1"/>
</dbReference>
<feature type="domain" description="KIB1-4 beta-propeller" evidence="2">
    <location>
        <begin position="543"/>
        <end position="749"/>
    </location>
</feature>